<feature type="transmembrane region" description="Helical" evidence="1">
    <location>
        <begin position="149"/>
        <end position="168"/>
    </location>
</feature>
<gene>
    <name evidence="2" type="ORF">ENU14_07420</name>
</gene>
<evidence type="ECO:0008006" key="3">
    <source>
        <dbReference type="Google" id="ProtNLM"/>
    </source>
</evidence>
<accession>A0A7C4HEZ2</accession>
<keyword evidence="1" id="KW-0812">Transmembrane</keyword>
<proteinExistence type="predicted"/>
<keyword evidence="1" id="KW-1133">Transmembrane helix</keyword>
<reference evidence="2" key="1">
    <citation type="journal article" date="2020" name="mSystems">
        <title>Genome- and Community-Level Interaction Insights into Carbon Utilization and Element Cycling Functions of Hydrothermarchaeota in Hydrothermal Sediment.</title>
        <authorList>
            <person name="Zhou Z."/>
            <person name="Liu Y."/>
            <person name="Xu W."/>
            <person name="Pan J."/>
            <person name="Luo Z.H."/>
            <person name="Li M."/>
        </authorList>
    </citation>
    <scope>NUCLEOTIDE SEQUENCE [LARGE SCALE GENOMIC DNA]</scope>
    <source>
        <strain evidence="2">SpSt-642</strain>
    </source>
</reference>
<feature type="transmembrane region" description="Helical" evidence="1">
    <location>
        <begin position="188"/>
        <end position="206"/>
    </location>
</feature>
<feature type="transmembrane region" description="Helical" evidence="1">
    <location>
        <begin position="111"/>
        <end position="128"/>
    </location>
</feature>
<name>A0A7C4HEZ2_STAMA</name>
<keyword evidence="1" id="KW-0472">Membrane</keyword>
<sequence length="213" mass="24791">MRYSVFIKKHGIYWLITLLISLVLFIAVILIENELVYSNVIVEKAIEVREIITSIKNETCESPISFKQNDNNEYRQTGENVLNKFLKLVLIIFLNNALLNTIYIIPIVGTIVYVNTLINTSLISKYISMQYRRNWFRHILETVLLSPHTYLELLAYSITITESIWITVLYMKSLVKKNWVDEFKTIDYSIVSIGLSYVILLIASLIESMTIIQ</sequence>
<dbReference type="EMBL" id="DTBJ01000061">
    <property type="protein sequence ID" value="HGM59391.1"/>
    <property type="molecule type" value="Genomic_DNA"/>
</dbReference>
<comment type="caution">
    <text evidence="2">The sequence shown here is derived from an EMBL/GenBank/DDBJ whole genome shotgun (WGS) entry which is preliminary data.</text>
</comment>
<organism evidence="2">
    <name type="scientific">Staphylothermus marinus</name>
    <dbReference type="NCBI Taxonomy" id="2280"/>
    <lineage>
        <taxon>Archaea</taxon>
        <taxon>Thermoproteota</taxon>
        <taxon>Thermoprotei</taxon>
        <taxon>Desulfurococcales</taxon>
        <taxon>Desulfurococcaceae</taxon>
        <taxon>Staphylothermus</taxon>
    </lineage>
</organism>
<evidence type="ECO:0000256" key="1">
    <source>
        <dbReference type="SAM" id="Phobius"/>
    </source>
</evidence>
<evidence type="ECO:0000313" key="2">
    <source>
        <dbReference type="EMBL" id="HGM59391.1"/>
    </source>
</evidence>
<feature type="transmembrane region" description="Helical" evidence="1">
    <location>
        <begin position="12"/>
        <end position="31"/>
    </location>
</feature>
<protein>
    <recommendedName>
        <fullName evidence="3">Stage II sporulation protein M</fullName>
    </recommendedName>
</protein>
<dbReference type="AlphaFoldDB" id="A0A7C4HEZ2"/>